<name>A0A7Y9UKP4_9ACTN</name>
<feature type="chain" id="PRO_5039387568" evidence="1">
    <location>
        <begin position="23"/>
        <end position="351"/>
    </location>
</feature>
<feature type="signal peptide" evidence="1">
    <location>
        <begin position="1"/>
        <end position="22"/>
    </location>
</feature>
<evidence type="ECO:0000313" key="3">
    <source>
        <dbReference type="Proteomes" id="UP000544110"/>
    </source>
</evidence>
<dbReference type="Proteomes" id="UP000544110">
    <property type="component" value="Unassembled WGS sequence"/>
</dbReference>
<comment type="caution">
    <text evidence="2">The sequence shown here is derived from an EMBL/GenBank/DDBJ whole genome shotgun (WGS) entry which is preliminary data.</text>
</comment>
<dbReference type="PROSITE" id="PS51257">
    <property type="entry name" value="PROKAR_LIPOPROTEIN"/>
    <property type="match status" value="1"/>
</dbReference>
<proteinExistence type="predicted"/>
<reference evidence="2 3" key="1">
    <citation type="submission" date="2020-07" db="EMBL/GenBank/DDBJ databases">
        <title>Sequencing the genomes of 1000 actinobacteria strains.</title>
        <authorList>
            <person name="Klenk H.-P."/>
        </authorList>
    </citation>
    <scope>NUCLEOTIDE SEQUENCE [LARGE SCALE GENOMIC DNA]</scope>
    <source>
        <strain evidence="2 3">DSM 24552</strain>
    </source>
</reference>
<dbReference type="EMBL" id="JACCAC010000001">
    <property type="protein sequence ID" value="NYG54177.1"/>
    <property type="molecule type" value="Genomic_DNA"/>
</dbReference>
<gene>
    <name evidence="2" type="ORF">BJ989_000481</name>
</gene>
<keyword evidence="3" id="KW-1185">Reference proteome</keyword>
<evidence type="ECO:0000256" key="1">
    <source>
        <dbReference type="SAM" id="SignalP"/>
    </source>
</evidence>
<dbReference type="RefSeq" id="WP_179516852.1">
    <property type="nucleotide sequence ID" value="NZ_JACCAC010000001.1"/>
</dbReference>
<organism evidence="2 3">
    <name type="scientific">Nocardioides perillae</name>
    <dbReference type="NCBI Taxonomy" id="1119534"/>
    <lineage>
        <taxon>Bacteria</taxon>
        <taxon>Bacillati</taxon>
        <taxon>Actinomycetota</taxon>
        <taxon>Actinomycetes</taxon>
        <taxon>Propionibacteriales</taxon>
        <taxon>Nocardioidaceae</taxon>
        <taxon>Nocardioides</taxon>
    </lineage>
</organism>
<keyword evidence="1" id="KW-0732">Signal</keyword>
<evidence type="ECO:0000313" key="2">
    <source>
        <dbReference type="EMBL" id="NYG54177.1"/>
    </source>
</evidence>
<protein>
    <submittedName>
        <fullName evidence="2">Uncharacterized protein</fullName>
    </submittedName>
</protein>
<sequence length="351" mass="36071">MSPRRPLRGRRAPALVAGTALALVALSGCSDDPAPPAPATAEPAAVDPFADVAPEELSVVARAAAWAPVEATEVRVTDWDRVRDRLGLPSLTGASETGDRARFWREARDGAVVLTPSTLHALDDRLLRDFGFTADDVDWQADVRGPGGEGSVLALRPDLPLDGVRRAVAAGVGTLEGARLVPDAQVVLTGALADAAAGPGEDSWRTDPALAELLVGTARESAPESVLLRRGCLPLDDVLGGDVAGGGGGDEAARVRAAHDLGDLEDVAASSVAFGDLVATVRLGLERADLFERAELVGDWPPVGRPTFAAAFGPDPVVDPSTGRLGLMVDDPAAAAAVTRAGVLPWAVCPD</sequence>
<accession>A0A7Y9UKP4</accession>
<dbReference type="AlphaFoldDB" id="A0A7Y9UKP4"/>